<gene>
    <name evidence="4" type="ordered locus">MTR_6g034190</name>
</gene>
<name>A0A072U9L4_MEDTR</name>
<feature type="domain" description="F-box/LRR-repeat protein 15/At3g58940/PEG3-like LRR" evidence="3">
    <location>
        <begin position="182"/>
        <end position="281"/>
    </location>
</feature>
<dbReference type="AlphaFoldDB" id="A0A072U9L4"/>
<evidence type="ECO:0000259" key="1">
    <source>
        <dbReference type="Pfam" id="PF00646"/>
    </source>
</evidence>
<evidence type="ECO:0000259" key="3">
    <source>
        <dbReference type="Pfam" id="PF24758"/>
    </source>
</evidence>
<dbReference type="EnsemblPlants" id="KEH25768">
    <property type="protein sequence ID" value="KEH25768"/>
    <property type="gene ID" value="MTR_6g034190"/>
</dbReference>
<dbReference type="HOGENOM" id="CLU_010721_1_2_1"/>
<dbReference type="PANTHER" id="PTHR31900:SF34">
    <property type="entry name" value="EMB|CAB62440.1-RELATED"/>
    <property type="match status" value="1"/>
</dbReference>
<feature type="domain" description="F-box" evidence="1">
    <location>
        <begin position="19"/>
        <end position="56"/>
    </location>
</feature>
<organism evidence="4 6">
    <name type="scientific">Medicago truncatula</name>
    <name type="common">Barrel medic</name>
    <name type="synonym">Medicago tribuloides</name>
    <dbReference type="NCBI Taxonomy" id="3880"/>
    <lineage>
        <taxon>Eukaryota</taxon>
        <taxon>Viridiplantae</taxon>
        <taxon>Streptophyta</taxon>
        <taxon>Embryophyta</taxon>
        <taxon>Tracheophyta</taxon>
        <taxon>Spermatophyta</taxon>
        <taxon>Magnoliopsida</taxon>
        <taxon>eudicotyledons</taxon>
        <taxon>Gunneridae</taxon>
        <taxon>Pentapetalae</taxon>
        <taxon>rosids</taxon>
        <taxon>fabids</taxon>
        <taxon>Fabales</taxon>
        <taxon>Fabaceae</taxon>
        <taxon>Papilionoideae</taxon>
        <taxon>50 kb inversion clade</taxon>
        <taxon>NPAAA clade</taxon>
        <taxon>Hologalegina</taxon>
        <taxon>IRL clade</taxon>
        <taxon>Trifolieae</taxon>
        <taxon>Medicago</taxon>
    </lineage>
</organism>
<evidence type="ECO:0000259" key="2">
    <source>
        <dbReference type="Pfam" id="PF08387"/>
    </source>
</evidence>
<dbReference type="InterPro" id="IPR032675">
    <property type="entry name" value="LRR_dom_sf"/>
</dbReference>
<dbReference type="Proteomes" id="UP000002051">
    <property type="component" value="Chromosome 6"/>
</dbReference>
<reference evidence="4 6" key="2">
    <citation type="journal article" date="2014" name="BMC Genomics">
        <title>An improved genome release (version Mt4.0) for the model legume Medicago truncatula.</title>
        <authorList>
            <person name="Tang H."/>
            <person name="Krishnakumar V."/>
            <person name="Bidwell S."/>
            <person name="Rosen B."/>
            <person name="Chan A."/>
            <person name="Zhou S."/>
            <person name="Gentzbittel L."/>
            <person name="Childs K.L."/>
            <person name="Yandell M."/>
            <person name="Gundlach H."/>
            <person name="Mayer K.F."/>
            <person name="Schwartz D.C."/>
            <person name="Town C.D."/>
        </authorList>
    </citation>
    <scope>GENOME REANNOTATION</scope>
    <source>
        <strain evidence="4">A17</strain>
        <strain evidence="5 6">cv. Jemalong A17</strain>
    </source>
</reference>
<evidence type="ECO:0000313" key="4">
    <source>
        <dbReference type="EMBL" id="KEH25768.1"/>
    </source>
</evidence>
<dbReference type="InterPro" id="IPR053781">
    <property type="entry name" value="F-box_AtFBL13-like"/>
</dbReference>
<dbReference type="InterPro" id="IPR050232">
    <property type="entry name" value="FBL13/AtMIF1-like"/>
</dbReference>
<proteinExistence type="predicted"/>
<dbReference type="PANTHER" id="PTHR31900">
    <property type="entry name" value="F-BOX/RNI SUPERFAMILY PROTEIN-RELATED"/>
    <property type="match status" value="1"/>
</dbReference>
<reference evidence="4 6" key="1">
    <citation type="journal article" date="2011" name="Nature">
        <title>The Medicago genome provides insight into the evolution of rhizobial symbioses.</title>
        <authorList>
            <person name="Young N.D."/>
            <person name="Debelle F."/>
            <person name="Oldroyd G.E."/>
            <person name="Geurts R."/>
            <person name="Cannon S.B."/>
            <person name="Udvardi M.K."/>
            <person name="Benedito V.A."/>
            <person name="Mayer K.F."/>
            <person name="Gouzy J."/>
            <person name="Schoof H."/>
            <person name="Van de Peer Y."/>
            <person name="Proost S."/>
            <person name="Cook D.R."/>
            <person name="Meyers B.C."/>
            <person name="Spannagl M."/>
            <person name="Cheung F."/>
            <person name="De Mita S."/>
            <person name="Krishnakumar V."/>
            <person name="Gundlach H."/>
            <person name="Zhou S."/>
            <person name="Mudge J."/>
            <person name="Bharti A.K."/>
            <person name="Murray J.D."/>
            <person name="Naoumkina M.A."/>
            <person name="Rosen B."/>
            <person name="Silverstein K.A."/>
            <person name="Tang H."/>
            <person name="Rombauts S."/>
            <person name="Zhao P.X."/>
            <person name="Zhou P."/>
            <person name="Barbe V."/>
            <person name="Bardou P."/>
            <person name="Bechner M."/>
            <person name="Bellec A."/>
            <person name="Berger A."/>
            <person name="Berges H."/>
            <person name="Bidwell S."/>
            <person name="Bisseling T."/>
            <person name="Choisne N."/>
            <person name="Couloux A."/>
            <person name="Denny R."/>
            <person name="Deshpande S."/>
            <person name="Dai X."/>
            <person name="Doyle J.J."/>
            <person name="Dudez A.M."/>
            <person name="Farmer A.D."/>
            <person name="Fouteau S."/>
            <person name="Franken C."/>
            <person name="Gibelin C."/>
            <person name="Gish J."/>
            <person name="Goldstein S."/>
            <person name="Gonzalez A.J."/>
            <person name="Green P.J."/>
            <person name="Hallab A."/>
            <person name="Hartog M."/>
            <person name="Hua A."/>
            <person name="Humphray S.J."/>
            <person name="Jeong D.H."/>
            <person name="Jing Y."/>
            <person name="Jocker A."/>
            <person name="Kenton S.M."/>
            <person name="Kim D.J."/>
            <person name="Klee K."/>
            <person name="Lai H."/>
            <person name="Lang C."/>
            <person name="Lin S."/>
            <person name="Macmil S.L."/>
            <person name="Magdelenat G."/>
            <person name="Matthews L."/>
            <person name="McCorrison J."/>
            <person name="Monaghan E.L."/>
            <person name="Mun J.H."/>
            <person name="Najar F.Z."/>
            <person name="Nicholson C."/>
            <person name="Noirot C."/>
            <person name="O'Bleness M."/>
            <person name="Paule C.R."/>
            <person name="Poulain J."/>
            <person name="Prion F."/>
            <person name="Qin B."/>
            <person name="Qu C."/>
            <person name="Retzel E.F."/>
            <person name="Riddle C."/>
            <person name="Sallet E."/>
            <person name="Samain S."/>
            <person name="Samson N."/>
            <person name="Sanders I."/>
            <person name="Saurat O."/>
            <person name="Scarpelli C."/>
            <person name="Schiex T."/>
            <person name="Segurens B."/>
            <person name="Severin A.J."/>
            <person name="Sherrier D.J."/>
            <person name="Shi R."/>
            <person name="Sims S."/>
            <person name="Singer S.R."/>
            <person name="Sinharoy S."/>
            <person name="Sterck L."/>
            <person name="Viollet A."/>
            <person name="Wang B.B."/>
            <person name="Wang K."/>
            <person name="Wang M."/>
            <person name="Wang X."/>
            <person name="Warfsmann J."/>
            <person name="Weissenbach J."/>
            <person name="White D.D."/>
            <person name="White J.D."/>
            <person name="Wiley G.B."/>
            <person name="Wincker P."/>
            <person name="Xing Y."/>
            <person name="Yang L."/>
            <person name="Yao Z."/>
            <person name="Ying F."/>
            <person name="Zhai J."/>
            <person name="Zhou L."/>
            <person name="Zuber A."/>
            <person name="Denarie J."/>
            <person name="Dixon R.A."/>
            <person name="May G.D."/>
            <person name="Schwartz D.C."/>
            <person name="Rogers J."/>
            <person name="Quetier F."/>
            <person name="Town C.D."/>
            <person name="Roe B.A."/>
        </authorList>
    </citation>
    <scope>NUCLEOTIDE SEQUENCE [LARGE SCALE GENOMIC DNA]</scope>
    <source>
        <strain evidence="4">A17</strain>
        <strain evidence="5 6">cv. Jemalong A17</strain>
    </source>
</reference>
<keyword evidence="6" id="KW-1185">Reference proteome</keyword>
<protein>
    <submittedName>
        <fullName evidence="4">FBD, F-box and LRR protein</fullName>
    </submittedName>
</protein>
<dbReference type="SUPFAM" id="SSF52058">
    <property type="entry name" value="L domain-like"/>
    <property type="match status" value="1"/>
</dbReference>
<dbReference type="InterPro" id="IPR055411">
    <property type="entry name" value="LRR_FXL15/At3g58940/PEG3-like"/>
</dbReference>
<dbReference type="Pfam" id="PF24758">
    <property type="entry name" value="LRR_At5g56370"/>
    <property type="match status" value="1"/>
</dbReference>
<dbReference type="Gene3D" id="3.80.10.10">
    <property type="entry name" value="Ribonuclease Inhibitor"/>
    <property type="match status" value="1"/>
</dbReference>
<dbReference type="InterPro" id="IPR006566">
    <property type="entry name" value="FBD"/>
</dbReference>
<evidence type="ECO:0000313" key="5">
    <source>
        <dbReference type="EnsemblPlants" id="KEH25768"/>
    </source>
</evidence>
<dbReference type="CDD" id="cd22160">
    <property type="entry name" value="F-box_AtFBL13-like"/>
    <property type="match status" value="1"/>
</dbReference>
<dbReference type="InterPro" id="IPR036047">
    <property type="entry name" value="F-box-like_dom_sf"/>
</dbReference>
<dbReference type="SUPFAM" id="SSF81383">
    <property type="entry name" value="F-box domain"/>
    <property type="match status" value="1"/>
</dbReference>
<feature type="domain" description="FBD" evidence="2">
    <location>
        <begin position="415"/>
        <end position="458"/>
    </location>
</feature>
<dbReference type="EMBL" id="CM001222">
    <property type="protein sequence ID" value="KEH25768.1"/>
    <property type="molecule type" value="Genomic_DNA"/>
</dbReference>
<reference evidence="5" key="3">
    <citation type="submission" date="2015-04" db="UniProtKB">
        <authorList>
            <consortium name="EnsemblPlants"/>
        </authorList>
    </citation>
    <scope>IDENTIFICATION</scope>
    <source>
        <strain evidence="5">cv. Jemalong A17</strain>
    </source>
</reference>
<dbReference type="Pfam" id="PF08387">
    <property type="entry name" value="FBD"/>
    <property type="match status" value="1"/>
</dbReference>
<dbReference type="Pfam" id="PF00646">
    <property type="entry name" value="F-box"/>
    <property type="match status" value="1"/>
</dbReference>
<sequence length="511" mass="58174">MAKGKKKKMRAMMERSDLISSLPDVLLAFIISFLSGEEAVRTSVLSNRWKTLWKYSYHLSFDQRQILKHLIKIDNQNSKPRSRLARDVHPKILGIHPEDNAKLDTVAEASMLIMSIMDKHIGPLKSCNIRHLGMSCVNGDVVRWMKKLLEKGVVKVSMGLESYEYFITLNYILLGQAKRTLDLPFEIFTSFEVLELNHYCFITTPSLDLNQVLKTLTLNQVCVSSNNFQEIISHCSSLENLTLNNCDFSGDEVNIDSSSLKYFKILDMNVQKMLVSAANMEVIEIESIICIDKDLAFETPKLHILRVHNDVKRIGQYLRTRDIIEICGGIVGRRGSNMGSIFNNLVTLCLDLDFTNIRNSISLSFAVKSCHRLKNLQINNQVNMDCNGGTSDRGTSDQNENDCLPYPGVLFWQLREPCWCVTYQLKSLCIRGYTGGEFEVEFVKYLILNGGVLEKISIWFLEDCSWVNVVATNCLLSYPKLSPGLSFDLKPGVEYMRKYGGSFEKWVTTLK</sequence>
<dbReference type="InterPro" id="IPR001810">
    <property type="entry name" value="F-box_dom"/>
</dbReference>
<evidence type="ECO:0000313" key="6">
    <source>
        <dbReference type="Proteomes" id="UP000002051"/>
    </source>
</evidence>
<accession>A0A072U9L4</accession>